<evidence type="ECO:0000256" key="4">
    <source>
        <dbReference type="ARBA" id="ARBA00022683"/>
    </source>
</evidence>
<gene>
    <name evidence="8" type="primary">licA</name>
    <name evidence="8" type="ORF">CSO01_18270</name>
</gene>
<dbReference type="AlphaFoldDB" id="A0A512PDA7"/>
<feature type="active site" description="Tele-phosphohistidine intermediate" evidence="5">
    <location>
        <position position="76"/>
    </location>
</feature>
<evidence type="ECO:0000256" key="2">
    <source>
        <dbReference type="ARBA" id="ARBA00022597"/>
    </source>
</evidence>
<feature type="binding site" evidence="6">
    <location>
        <position position="79"/>
    </location>
    <ligand>
        <name>Mg(2+)</name>
        <dbReference type="ChEBI" id="CHEBI:18420"/>
        <note>ligand shared between all trimeric partners</note>
    </ligand>
</feature>
<protein>
    <submittedName>
        <fullName evidence="8">Lichenan-specific phosphotransferase enzyme IIA component</fullName>
    </submittedName>
</protein>
<keyword evidence="9" id="KW-1185">Reference proteome</keyword>
<evidence type="ECO:0000313" key="9">
    <source>
        <dbReference type="Proteomes" id="UP000321798"/>
    </source>
</evidence>
<dbReference type="RefSeq" id="WP_146952883.1">
    <property type="nucleotide sequence ID" value="NZ_BAABBJ010000006.1"/>
</dbReference>
<accession>A0A512PDA7</accession>
<dbReference type="OrthoDB" id="389577at2"/>
<evidence type="ECO:0000256" key="3">
    <source>
        <dbReference type="ARBA" id="ARBA00022679"/>
    </source>
</evidence>
<dbReference type="PROSITE" id="PS51095">
    <property type="entry name" value="PTS_EIIA_TYPE_3"/>
    <property type="match status" value="1"/>
</dbReference>
<evidence type="ECO:0000256" key="6">
    <source>
        <dbReference type="PIRSR" id="PIRSR000699-2"/>
    </source>
</evidence>
<keyword evidence="3 8" id="KW-0808">Transferase</keyword>
<keyword evidence="1" id="KW-0813">Transport</keyword>
<evidence type="ECO:0000313" key="8">
    <source>
        <dbReference type="EMBL" id="GEP69112.1"/>
    </source>
</evidence>
<dbReference type="Pfam" id="PF02255">
    <property type="entry name" value="PTS_IIA"/>
    <property type="match status" value="1"/>
</dbReference>
<dbReference type="PANTHER" id="PTHR34382">
    <property type="entry name" value="PTS SYSTEM N,N'-DIACETYLCHITOBIOSE-SPECIFIC EIIA COMPONENT"/>
    <property type="match status" value="1"/>
</dbReference>
<dbReference type="InterPro" id="IPR003188">
    <property type="entry name" value="PTS_IIA_lac/cel"/>
</dbReference>
<keyword evidence="6" id="KW-0479">Metal-binding</keyword>
<comment type="cofactor">
    <cofactor evidence="6">
        <name>Mg(2+)</name>
        <dbReference type="ChEBI" id="CHEBI:18420"/>
    </cofactor>
    <text evidence="6">Binds 1 Mg(2+) ion per trimer.</text>
</comment>
<keyword evidence="6" id="KW-0460">Magnesium</keyword>
<evidence type="ECO:0000256" key="5">
    <source>
        <dbReference type="PIRSR" id="PIRSR000699-1"/>
    </source>
</evidence>
<keyword evidence="4" id="KW-0598">Phosphotransferase system</keyword>
<dbReference type="GO" id="GO:0046872">
    <property type="term" value="F:metal ion binding"/>
    <property type="evidence" value="ECO:0007669"/>
    <property type="project" value="UniProtKB-KW"/>
</dbReference>
<dbReference type="Proteomes" id="UP000321798">
    <property type="component" value="Unassembled WGS sequence"/>
</dbReference>
<sequence length="110" mass="11934">MDEEYAIAFELISQAGDARSSAMLALRAARQGDLPEAWRLLAAAESSLGAAHQRQTELVQSEARGERVPVNIILVHAQDHLTSAMTVRDLAEELVHVYERLGVPVATSAD</sequence>
<proteinExistence type="predicted"/>
<feature type="modified residue" description="Phosphohistidine; by HPr" evidence="7">
    <location>
        <position position="76"/>
    </location>
</feature>
<evidence type="ECO:0000256" key="7">
    <source>
        <dbReference type="PROSITE-ProRule" id="PRU00418"/>
    </source>
</evidence>
<dbReference type="InterPro" id="IPR036542">
    <property type="entry name" value="PTS_IIA_lac/cel_sf"/>
</dbReference>
<dbReference type="EMBL" id="BKAL01000006">
    <property type="protein sequence ID" value="GEP69112.1"/>
    <property type="molecule type" value="Genomic_DNA"/>
</dbReference>
<name>A0A512PDA7_9CELL</name>
<dbReference type="PIRSF" id="PIRSF000699">
    <property type="entry name" value="PTS_IILac_III"/>
    <property type="match status" value="1"/>
</dbReference>
<keyword evidence="2" id="KW-0762">Sugar transport</keyword>
<dbReference type="Gene3D" id="1.20.58.80">
    <property type="entry name" value="Phosphotransferase system, lactose/cellobiose-type IIA subunit"/>
    <property type="match status" value="1"/>
</dbReference>
<dbReference type="SUPFAM" id="SSF46973">
    <property type="entry name" value="Enzyme IIa from lactose specific PTS, IIa-lac"/>
    <property type="match status" value="1"/>
</dbReference>
<dbReference type="CDD" id="cd00215">
    <property type="entry name" value="PTS_IIA_lac"/>
    <property type="match status" value="1"/>
</dbReference>
<organism evidence="8 9">
    <name type="scientific">Cellulomonas soli</name>
    <dbReference type="NCBI Taxonomy" id="931535"/>
    <lineage>
        <taxon>Bacteria</taxon>
        <taxon>Bacillati</taxon>
        <taxon>Actinomycetota</taxon>
        <taxon>Actinomycetes</taxon>
        <taxon>Micrococcales</taxon>
        <taxon>Cellulomonadaceae</taxon>
        <taxon>Cellulomonas</taxon>
    </lineage>
</organism>
<evidence type="ECO:0000256" key="1">
    <source>
        <dbReference type="ARBA" id="ARBA00022448"/>
    </source>
</evidence>
<dbReference type="GO" id="GO:0016740">
    <property type="term" value="F:transferase activity"/>
    <property type="evidence" value="ECO:0007669"/>
    <property type="project" value="UniProtKB-KW"/>
</dbReference>
<comment type="caution">
    <text evidence="8">The sequence shown here is derived from an EMBL/GenBank/DDBJ whole genome shotgun (WGS) entry which is preliminary data.</text>
</comment>
<reference evidence="8 9" key="1">
    <citation type="submission" date="2019-07" db="EMBL/GenBank/DDBJ databases">
        <title>Whole genome shotgun sequence of Cellulomonas soli NBRC 109434.</title>
        <authorList>
            <person name="Hosoyama A."/>
            <person name="Uohara A."/>
            <person name="Ohji S."/>
            <person name="Ichikawa N."/>
        </authorList>
    </citation>
    <scope>NUCLEOTIDE SEQUENCE [LARGE SCALE GENOMIC DNA]</scope>
    <source>
        <strain evidence="8 9">NBRC 109434</strain>
    </source>
</reference>
<dbReference type="PANTHER" id="PTHR34382:SF7">
    <property type="entry name" value="PTS SYSTEM N,N'-DIACETYLCHITOBIOSE-SPECIFIC EIIA COMPONENT"/>
    <property type="match status" value="1"/>
</dbReference>
<dbReference type="GO" id="GO:0009401">
    <property type="term" value="P:phosphoenolpyruvate-dependent sugar phosphotransferase system"/>
    <property type="evidence" value="ECO:0007669"/>
    <property type="project" value="UniProtKB-KW"/>
</dbReference>